<dbReference type="Gene3D" id="3.40.50.300">
    <property type="entry name" value="P-loop containing nucleotide triphosphate hydrolases"/>
    <property type="match status" value="2"/>
</dbReference>
<feature type="coiled-coil region" evidence="5">
    <location>
        <begin position="576"/>
        <end position="603"/>
    </location>
</feature>
<reference evidence="7 8" key="1">
    <citation type="submission" date="2016-10" db="EMBL/GenBank/DDBJ databases">
        <authorList>
            <person name="de Groot N.N."/>
        </authorList>
    </citation>
    <scope>NUCLEOTIDE SEQUENCE [LARGE SCALE GENOMIC DNA]</scope>
    <source>
        <strain evidence="7 8">DSM 22007</strain>
    </source>
</reference>
<keyword evidence="5" id="KW-0175">Coiled coil</keyword>
<dbReference type="STRING" id="657014.SAMN04488092_10193"/>
<evidence type="ECO:0000313" key="7">
    <source>
        <dbReference type="EMBL" id="SEP55394.1"/>
    </source>
</evidence>
<keyword evidence="8" id="KW-1185">Reference proteome</keyword>
<comment type="catalytic activity">
    <reaction evidence="3">
        <text>ATP + H2O = ADP + phosphate + H(+)</text>
        <dbReference type="Rhea" id="RHEA:13065"/>
        <dbReference type="ChEBI" id="CHEBI:15377"/>
        <dbReference type="ChEBI" id="CHEBI:15378"/>
        <dbReference type="ChEBI" id="CHEBI:30616"/>
        <dbReference type="ChEBI" id="CHEBI:43474"/>
        <dbReference type="ChEBI" id="CHEBI:456216"/>
    </reaction>
</comment>
<dbReference type="PROSITE" id="PS50893">
    <property type="entry name" value="ABC_TRANSPORTER_2"/>
    <property type="match status" value="2"/>
</dbReference>
<dbReference type="InterPro" id="IPR003593">
    <property type="entry name" value="AAA+_ATPase"/>
</dbReference>
<evidence type="ECO:0000313" key="8">
    <source>
        <dbReference type="Proteomes" id="UP000198634"/>
    </source>
</evidence>
<dbReference type="InterPro" id="IPR017871">
    <property type="entry name" value="ABC_transporter-like_CS"/>
</dbReference>
<gene>
    <name evidence="7" type="ORF">SAMN04488092_10193</name>
</gene>
<accession>A0A1H8YT48</accession>
<dbReference type="EMBL" id="FOEP01000001">
    <property type="protein sequence ID" value="SEP55394.1"/>
    <property type="molecule type" value="Genomic_DNA"/>
</dbReference>
<dbReference type="FunFam" id="3.40.50.300:FF:000309">
    <property type="entry name" value="ABC transporter ATP-binding protein"/>
    <property type="match status" value="1"/>
</dbReference>
<name>A0A1H8YT48_9RHOB</name>
<evidence type="ECO:0000256" key="5">
    <source>
        <dbReference type="SAM" id="Coils"/>
    </source>
</evidence>
<protein>
    <submittedName>
        <fullName evidence="7">ATP-binding cassette, subfamily F, uup</fullName>
    </submittedName>
</protein>
<feature type="domain" description="ABC transporter" evidence="6">
    <location>
        <begin position="283"/>
        <end position="517"/>
    </location>
</feature>
<evidence type="ECO:0000256" key="4">
    <source>
        <dbReference type="ARBA" id="ARBA00061478"/>
    </source>
</evidence>
<organism evidence="7 8">
    <name type="scientific">Thalassovita taeanensis</name>
    <dbReference type="NCBI Taxonomy" id="657014"/>
    <lineage>
        <taxon>Bacteria</taxon>
        <taxon>Pseudomonadati</taxon>
        <taxon>Pseudomonadota</taxon>
        <taxon>Alphaproteobacteria</taxon>
        <taxon>Rhodobacterales</taxon>
        <taxon>Roseobacteraceae</taxon>
        <taxon>Thalassovita</taxon>
    </lineage>
</organism>
<comment type="similarity">
    <text evidence="4">Belongs to the ABC transporter superfamily. ABCF family. Uup subfamily.</text>
</comment>
<dbReference type="GO" id="GO:0005524">
    <property type="term" value="F:ATP binding"/>
    <property type="evidence" value="ECO:0007669"/>
    <property type="project" value="UniProtKB-KW"/>
</dbReference>
<dbReference type="OrthoDB" id="9808609at2"/>
<dbReference type="PROSITE" id="PS00211">
    <property type="entry name" value="ABC_TRANSPORTER_1"/>
    <property type="match status" value="1"/>
</dbReference>
<dbReference type="Gene3D" id="1.10.287.380">
    <property type="entry name" value="Valyl-tRNA synthetase, C-terminal domain"/>
    <property type="match status" value="1"/>
</dbReference>
<dbReference type="PANTHER" id="PTHR42855:SF1">
    <property type="entry name" value="ABC TRANSPORTER DOMAIN-CONTAINING PROTEIN"/>
    <property type="match status" value="1"/>
</dbReference>
<dbReference type="Proteomes" id="UP000198634">
    <property type="component" value="Unassembled WGS sequence"/>
</dbReference>
<keyword evidence="1" id="KW-0547">Nucleotide-binding</keyword>
<keyword evidence="2 7" id="KW-0067">ATP-binding</keyword>
<feature type="domain" description="ABC transporter" evidence="6">
    <location>
        <begin position="7"/>
        <end position="216"/>
    </location>
</feature>
<dbReference type="Pfam" id="PF16326">
    <property type="entry name" value="ABC_tran_CTD"/>
    <property type="match status" value="1"/>
</dbReference>
<dbReference type="InterPro" id="IPR003439">
    <property type="entry name" value="ABC_transporter-like_ATP-bd"/>
</dbReference>
<dbReference type="InterPro" id="IPR037118">
    <property type="entry name" value="Val-tRNA_synth_C_sf"/>
</dbReference>
<dbReference type="SMART" id="SM00382">
    <property type="entry name" value="AAA"/>
    <property type="match status" value="2"/>
</dbReference>
<proteinExistence type="inferred from homology"/>
<evidence type="ECO:0000256" key="2">
    <source>
        <dbReference type="ARBA" id="ARBA00022840"/>
    </source>
</evidence>
<evidence type="ECO:0000259" key="6">
    <source>
        <dbReference type="PROSITE" id="PS50893"/>
    </source>
</evidence>
<sequence length="608" mass="67002">MARAPLLQLSDISLTFGGDPVFHDLSLVVQPGDRVALVGRNGSGKSTLMKVMAGLVEPDRGSRVVSPGVSVGYMEQDPDMAGFSTLGEYAASGLHPDEVYKVQMAGEGLKFDPDRPVSTASGGERRRAALAKLMAEAPELMLLDEPTNHLDIEAIAWLEAELSSTRAGFVLISHDRAFLRALTRATLWIDRGMTRRQETGFDGFEAWRDKVWEDEDMQRHKMDRKLKAEGRWAVEGISARRKRNQGRLRALHAMRDERKSQIRRQGTAAMALESGPKSGKKVIEAKNISKAYGEKVILEDFSIQIQRGDRVAFVGPNGVGKTTLLKMLMGDEQPDSGTITQGTNLLPAVFDQARAQLDPGMTLWDSLTGDPDMRVSGKADQVLVRGEPRHVVGYLKDFLFDERQVRAAVKSLSGGEKARLLLAKLMAKESNVLVLDEPTNDLDIETLDLLQELLDDYDGTVMLVSHDRDFLDRVATTTIVMEGDGRATVYAGGWSDYQAQKAEIEGEKITAKTKGSAAKSKQSDKSATKAPVKLSFAEKHRLEALPAVISKLEAEIAKLEEFLMAPDLFTKEPVKFRKATEALVERQNALAKAEEEWLQLEEKAAAES</sequence>
<evidence type="ECO:0000256" key="3">
    <source>
        <dbReference type="ARBA" id="ARBA00049360"/>
    </source>
</evidence>
<dbReference type="GO" id="GO:0016887">
    <property type="term" value="F:ATP hydrolysis activity"/>
    <property type="evidence" value="ECO:0007669"/>
    <property type="project" value="InterPro"/>
</dbReference>
<dbReference type="InterPro" id="IPR027417">
    <property type="entry name" value="P-loop_NTPase"/>
</dbReference>
<dbReference type="PANTHER" id="PTHR42855">
    <property type="entry name" value="ABC TRANSPORTER ATP-BINDING SUBUNIT"/>
    <property type="match status" value="1"/>
</dbReference>
<dbReference type="SUPFAM" id="SSF52540">
    <property type="entry name" value="P-loop containing nucleoside triphosphate hydrolases"/>
    <property type="match status" value="2"/>
</dbReference>
<dbReference type="AlphaFoldDB" id="A0A1H8YT48"/>
<dbReference type="CDD" id="cd03221">
    <property type="entry name" value="ABCF_EF-3"/>
    <property type="match status" value="2"/>
</dbReference>
<evidence type="ECO:0000256" key="1">
    <source>
        <dbReference type="ARBA" id="ARBA00022741"/>
    </source>
</evidence>
<dbReference type="InterPro" id="IPR051309">
    <property type="entry name" value="ABCF_ATPase"/>
</dbReference>
<dbReference type="RefSeq" id="WP_090266683.1">
    <property type="nucleotide sequence ID" value="NZ_FOEP01000001.1"/>
</dbReference>
<dbReference type="GO" id="GO:0003677">
    <property type="term" value="F:DNA binding"/>
    <property type="evidence" value="ECO:0007669"/>
    <property type="project" value="InterPro"/>
</dbReference>
<dbReference type="InterPro" id="IPR032524">
    <property type="entry name" value="ABC_tran_C"/>
</dbReference>
<dbReference type="Pfam" id="PF00005">
    <property type="entry name" value="ABC_tran"/>
    <property type="match status" value="2"/>
</dbReference>